<keyword evidence="10" id="KW-1185">Reference proteome</keyword>
<dbReference type="InterPro" id="IPR050951">
    <property type="entry name" value="Retrovirus_Pol_polyprotein"/>
</dbReference>
<dbReference type="Pfam" id="PF17917">
    <property type="entry name" value="RT_RNaseH"/>
    <property type="match status" value="1"/>
</dbReference>
<feature type="compositionally biased region" description="Acidic residues" evidence="7">
    <location>
        <begin position="640"/>
        <end position="654"/>
    </location>
</feature>
<keyword evidence="5" id="KW-0378">Hydrolase</keyword>
<dbReference type="GO" id="GO:0004519">
    <property type="term" value="F:endonuclease activity"/>
    <property type="evidence" value="ECO:0007669"/>
    <property type="project" value="UniProtKB-KW"/>
</dbReference>
<organism evidence="9 10">
    <name type="scientific">Chara braunii</name>
    <name type="common">Braun's stonewort</name>
    <dbReference type="NCBI Taxonomy" id="69332"/>
    <lineage>
        <taxon>Eukaryota</taxon>
        <taxon>Viridiplantae</taxon>
        <taxon>Streptophyta</taxon>
        <taxon>Charophyceae</taxon>
        <taxon>Charales</taxon>
        <taxon>Characeae</taxon>
        <taxon>Chara</taxon>
    </lineage>
</organism>
<dbReference type="PROSITE" id="PS50994">
    <property type="entry name" value="INTEGRASE"/>
    <property type="match status" value="1"/>
</dbReference>
<dbReference type="Gene3D" id="3.30.420.10">
    <property type="entry name" value="Ribonuclease H-like superfamily/Ribonuclease H"/>
    <property type="match status" value="1"/>
</dbReference>
<accession>A0A388JQS1</accession>
<feature type="region of interest" description="Disordered" evidence="7">
    <location>
        <begin position="639"/>
        <end position="658"/>
    </location>
</feature>
<dbReference type="InterPro" id="IPR041373">
    <property type="entry name" value="RT_RNaseH"/>
</dbReference>
<evidence type="ECO:0000256" key="4">
    <source>
        <dbReference type="ARBA" id="ARBA00022759"/>
    </source>
</evidence>
<reference evidence="9 10" key="1">
    <citation type="journal article" date="2018" name="Cell">
        <title>The Chara Genome: Secondary Complexity and Implications for Plant Terrestrialization.</title>
        <authorList>
            <person name="Nishiyama T."/>
            <person name="Sakayama H."/>
            <person name="Vries J.D."/>
            <person name="Buschmann H."/>
            <person name="Saint-Marcoux D."/>
            <person name="Ullrich K.K."/>
            <person name="Haas F.B."/>
            <person name="Vanderstraeten L."/>
            <person name="Becker D."/>
            <person name="Lang D."/>
            <person name="Vosolsobe S."/>
            <person name="Rombauts S."/>
            <person name="Wilhelmsson P.K.I."/>
            <person name="Janitza P."/>
            <person name="Kern R."/>
            <person name="Heyl A."/>
            <person name="Rumpler F."/>
            <person name="Villalobos L.I.A.C."/>
            <person name="Clay J.M."/>
            <person name="Skokan R."/>
            <person name="Toyoda A."/>
            <person name="Suzuki Y."/>
            <person name="Kagoshima H."/>
            <person name="Schijlen E."/>
            <person name="Tajeshwar N."/>
            <person name="Catarino B."/>
            <person name="Hetherington A.J."/>
            <person name="Saltykova A."/>
            <person name="Bonnot C."/>
            <person name="Breuninger H."/>
            <person name="Symeonidi A."/>
            <person name="Radhakrishnan G.V."/>
            <person name="Van Nieuwerburgh F."/>
            <person name="Deforce D."/>
            <person name="Chang C."/>
            <person name="Karol K.G."/>
            <person name="Hedrich R."/>
            <person name="Ulvskov P."/>
            <person name="Glockner G."/>
            <person name="Delwiche C.F."/>
            <person name="Petrasek J."/>
            <person name="Van de Peer Y."/>
            <person name="Friml J."/>
            <person name="Beilby M."/>
            <person name="Dolan L."/>
            <person name="Kohara Y."/>
            <person name="Sugano S."/>
            <person name="Fujiyama A."/>
            <person name="Delaux P.-M."/>
            <person name="Quint M."/>
            <person name="TheiBen G."/>
            <person name="Hagemann M."/>
            <person name="Harholt J."/>
            <person name="Dunand C."/>
            <person name="Zachgo S."/>
            <person name="Langdale J."/>
            <person name="Maumus F."/>
            <person name="Straeten D.V.D."/>
            <person name="Gould S.B."/>
            <person name="Rensing S.A."/>
        </authorList>
    </citation>
    <scope>NUCLEOTIDE SEQUENCE [LARGE SCALE GENOMIC DNA]</scope>
    <source>
        <strain evidence="9 10">S276</strain>
    </source>
</reference>
<protein>
    <recommendedName>
        <fullName evidence="8">Integrase catalytic domain-containing protein</fullName>
    </recommendedName>
</protein>
<keyword evidence="4" id="KW-0255">Endonuclease</keyword>
<keyword evidence="2" id="KW-0548">Nucleotidyltransferase</keyword>
<evidence type="ECO:0000256" key="2">
    <source>
        <dbReference type="ARBA" id="ARBA00022695"/>
    </source>
</evidence>
<dbReference type="InterPro" id="IPR012337">
    <property type="entry name" value="RNaseH-like_sf"/>
</dbReference>
<feature type="compositionally biased region" description="Basic and acidic residues" evidence="7">
    <location>
        <begin position="1"/>
        <end position="13"/>
    </location>
</feature>
<feature type="region of interest" description="Disordered" evidence="7">
    <location>
        <begin position="1"/>
        <end position="33"/>
    </location>
</feature>
<dbReference type="EMBL" id="BFEA01000009">
    <property type="protein sequence ID" value="GBG60166.1"/>
    <property type="molecule type" value="Genomic_DNA"/>
</dbReference>
<proteinExistence type="predicted"/>
<evidence type="ECO:0000256" key="3">
    <source>
        <dbReference type="ARBA" id="ARBA00022722"/>
    </source>
</evidence>
<evidence type="ECO:0000256" key="7">
    <source>
        <dbReference type="SAM" id="MobiDB-lite"/>
    </source>
</evidence>
<dbReference type="InterPro" id="IPR043502">
    <property type="entry name" value="DNA/RNA_pol_sf"/>
</dbReference>
<dbReference type="Proteomes" id="UP000265515">
    <property type="component" value="Unassembled WGS sequence"/>
</dbReference>
<name>A0A388JQS1_CHABU</name>
<dbReference type="GO" id="GO:0003964">
    <property type="term" value="F:RNA-directed DNA polymerase activity"/>
    <property type="evidence" value="ECO:0007669"/>
    <property type="project" value="UniProtKB-KW"/>
</dbReference>
<evidence type="ECO:0000256" key="5">
    <source>
        <dbReference type="ARBA" id="ARBA00022801"/>
    </source>
</evidence>
<dbReference type="GO" id="GO:0003676">
    <property type="term" value="F:nucleic acid binding"/>
    <property type="evidence" value="ECO:0007669"/>
    <property type="project" value="InterPro"/>
</dbReference>
<keyword evidence="3" id="KW-0540">Nuclease</keyword>
<dbReference type="AlphaFoldDB" id="A0A388JQS1"/>
<keyword evidence="1" id="KW-0808">Transferase</keyword>
<dbReference type="GO" id="GO:0016787">
    <property type="term" value="F:hydrolase activity"/>
    <property type="evidence" value="ECO:0007669"/>
    <property type="project" value="UniProtKB-KW"/>
</dbReference>
<evidence type="ECO:0000313" key="10">
    <source>
        <dbReference type="Proteomes" id="UP000265515"/>
    </source>
</evidence>
<dbReference type="Pfam" id="PF00665">
    <property type="entry name" value="rve"/>
    <property type="match status" value="1"/>
</dbReference>
<dbReference type="InterPro" id="IPR036397">
    <property type="entry name" value="RNaseH_sf"/>
</dbReference>
<dbReference type="PANTHER" id="PTHR37984">
    <property type="entry name" value="PROTEIN CBG26694"/>
    <property type="match status" value="1"/>
</dbReference>
<evidence type="ECO:0000256" key="6">
    <source>
        <dbReference type="ARBA" id="ARBA00022918"/>
    </source>
</evidence>
<evidence type="ECO:0000256" key="1">
    <source>
        <dbReference type="ARBA" id="ARBA00022679"/>
    </source>
</evidence>
<dbReference type="GO" id="GO:0015074">
    <property type="term" value="P:DNA integration"/>
    <property type="evidence" value="ECO:0007669"/>
    <property type="project" value="InterPro"/>
</dbReference>
<keyword evidence="6" id="KW-0695">RNA-directed DNA polymerase</keyword>
<dbReference type="InterPro" id="IPR001584">
    <property type="entry name" value="Integrase_cat-core"/>
</dbReference>
<dbReference type="PANTHER" id="PTHR37984:SF5">
    <property type="entry name" value="PROTEIN NYNRIN-LIKE"/>
    <property type="match status" value="1"/>
</dbReference>
<evidence type="ECO:0000313" key="9">
    <source>
        <dbReference type="EMBL" id="GBG60166.1"/>
    </source>
</evidence>
<comment type="caution">
    <text evidence="9">The sequence shown here is derived from an EMBL/GenBank/DDBJ whole genome shotgun (WGS) entry which is preliminary data.</text>
</comment>
<gene>
    <name evidence="9" type="ORF">CBR_g3410</name>
</gene>
<dbReference type="Gramene" id="GBG60166">
    <property type="protein sequence ID" value="GBG60166"/>
    <property type="gene ID" value="CBR_g3410"/>
</dbReference>
<sequence>MRGHVEAGPKRTPDASMTYEQESLPESQGPVDHEPVRREAWLVEEMGRMPSLHFSGWLAFERLGQATRPHLSEDRPTGGLRVLYDDLTLQRTNIGSGLTAAREATKQAPLGLLKPLPIPERPGESLSMDFMDTLITSKSGMRHIFVIVDRFSKYARLVAMPETTRTEYMIRMFKENLVRDFGLPKSIISDRDVRFTSELWKVAAAKQGTQLQMTSGNHPEANGQAEQLNRIVQHLLRHYIKPNQVDWDKKLALIASLYNNAVHSATGITLREGFEFVDPERDSGTTEVRIVMAGTFTLPNETVRMRLSPFMLGRMRGVDRVEQAVVVLPRLNFEDAMVHREYYRAFLNMGPFEEEHGYEMLCVLRAVVLTRPRIPLVSDETMWGVIRREVGEGLEAGKEGQGSGAADEIGGSEGGLREMVSSLTRALNKNQEYMADAKKKLTFNGANITKFLIDYENLVTLLRWSEEKKMDHLRQHVSLNLGRDTMTIVVTSRSWKEVRDVMMRRYMASEKMATKLELAVVQRKFFAKYNDFLREFTLMALRIPGVTDRIMSKYFLRQFIKFDQDKILSTYQQTTNFMNTRDVDFNTVTDIAEKMVVTDSLALLKEGEVINLTGKTEDKASPKLLKGLRQLLTRRRVEIDEGPEQQEEEKEEEAPREVANLQRIPRDLEDLEKVFSNIRLSLLDHEDGEVMRVPPGTKLSFHARPLAERRYSQLKKEVLVVLHCLKTFQAYLFGRRFILRIDPTNVVGELKNYKPIDPTVGRWVGFIWQFDCKIEHIADLRNRADGLSRVCITPERVEDAEHVDAFLHYEGGTLVVDNEMVEPACTSGELLLYALEKESPTVVAELREGAELQGPIVSKRRTHGVTLWGFRKS</sequence>
<dbReference type="SUPFAM" id="SSF56672">
    <property type="entry name" value="DNA/RNA polymerases"/>
    <property type="match status" value="1"/>
</dbReference>
<dbReference type="SUPFAM" id="SSF53098">
    <property type="entry name" value="Ribonuclease H-like"/>
    <property type="match status" value="1"/>
</dbReference>
<evidence type="ECO:0000259" key="8">
    <source>
        <dbReference type="PROSITE" id="PS50994"/>
    </source>
</evidence>
<feature type="domain" description="Integrase catalytic" evidence="8">
    <location>
        <begin position="118"/>
        <end position="278"/>
    </location>
</feature>